<dbReference type="GO" id="GO:0009401">
    <property type="term" value="P:phosphoenolpyruvate-dependent sugar phosphotransferase system"/>
    <property type="evidence" value="ECO:0007669"/>
    <property type="project" value="UniProtKB-KW"/>
</dbReference>
<dbReference type="InterPro" id="IPR002178">
    <property type="entry name" value="PTS_EIIA_type-2_dom"/>
</dbReference>
<dbReference type="CDD" id="cd00211">
    <property type="entry name" value="PTS_IIA_fru"/>
    <property type="match status" value="1"/>
</dbReference>
<proteinExistence type="predicted"/>
<dbReference type="Proteomes" id="UP000005850">
    <property type="component" value="Chromosome"/>
</dbReference>
<keyword evidence="5" id="KW-0762">Sugar transport</keyword>
<keyword evidence="3" id="KW-0813">Transport</keyword>
<dbReference type="InterPro" id="IPR050893">
    <property type="entry name" value="Sugar_PTS"/>
</dbReference>
<dbReference type="GO" id="GO:0005886">
    <property type="term" value="C:plasma membrane"/>
    <property type="evidence" value="ECO:0007669"/>
    <property type="project" value="TreeGrafter"/>
</dbReference>
<sequence>MTNIVIARNQKANNKQEAIELAGKLLVQAGHVEADYITKMQEREELLTTYLGNGVAIPHGTNEAKTLIKSTGISIVQLPDGVDFGEGNKARLLIGIAGVGDEHLDILSDLAIVVSEEENVEKLVHATTDEEIMDIIKGGM</sequence>
<keyword evidence="14" id="KW-1185">Reference proteome</keyword>
<evidence type="ECO:0000256" key="7">
    <source>
        <dbReference type="ARBA" id="ARBA00022683"/>
    </source>
</evidence>
<keyword evidence="7" id="KW-0598">Phosphotransferase system</keyword>
<evidence type="ECO:0000256" key="1">
    <source>
        <dbReference type="ARBA" id="ARBA00002434"/>
    </source>
</evidence>
<keyword evidence="4" id="KW-0597">Phosphoprotein</keyword>
<keyword evidence="8" id="KW-0418">Kinase</keyword>
<evidence type="ECO:0000256" key="9">
    <source>
        <dbReference type="ARBA" id="ARBA00029908"/>
    </source>
</evidence>
<evidence type="ECO:0000256" key="3">
    <source>
        <dbReference type="ARBA" id="ARBA00022448"/>
    </source>
</evidence>
<reference evidence="13 14" key="1">
    <citation type="journal article" date="2011" name="J. Bacteriol.">
        <title>Genome sequence of Brevibacillus laterosporus LMG 15441, a pathogen of invertebrates.</title>
        <authorList>
            <person name="Djukic M."/>
            <person name="Poehlein A."/>
            <person name="Thurmer A."/>
            <person name="Daniel R."/>
        </authorList>
    </citation>
    <scope>NUCLEOTIDE SEQUENCE [LARGE SCALE GENOMIC DNA]</scope>
    <source>
        <strain evidence="13 14">LMG 15441</strain>
    </source>
</reference>
<evidence type="ECO:0000259" key="12">
    <source>
        <dbReference type="PROSITE" id="PS51094"/>
    </source>
</evidence>
<dbReference type="PROSITE" id="PS00372">
    <property type="entry name" value="PTS_EIIA_TYPE_2_HIS"/>
    <property type="match status" value="1"/>
</dbReference>
<keyword evidence="6 13" id="KW-0808">Transferase</keyword>
<organism evidence="13 14">
    <name type="scientific">Brevibacillus laterosporus LMG 15441</name>
    <dbReference type="NCBI Taxonomy" id="1042163"/>
    <lineage>
        <taxon>Bacteria</taxon>
        <taxon>Bacillati</taxon>
        <taxon>Bacillota</taxon>
        <taxon>Bacilli</taxon>
        <taxon>Bacillales</taxon>
        <taxon>Paenibacillaceae</taxon>
        <taxon>Brevibacillus</taxon>
    </lineage>
</organism>
<evidence type="ECO:0000256" key="6">
    <source>
        <dbReference type="ARBA" id="ARBA00022679"/>
    </source>
</evidence>
<evidence type="ECO:0000256" key="5">
    <source>
        <dbReference type="ARBA" id="ARBA00022597"/>
    </source>
</evidence>
<dbReference type="HOGENOM" id="CLU_072531_3_0_9"/>
<dbReference type="InterPro" id="IPR016152">
    <property type="entry name" value="PTrfase/Anion_transptr"/>
</dbReference>
<evidence type="ECO:0000313" key="14">
    <source>
        <dbReference type="Proteomes" id="UP000005850"/>
    </source>
</evidence>
<dbReference type="EMBL" id="CP007806">
    <property type="protein sequence ID" value="AIG25377.1"/>
    <property type="molecule type" value="Genomic_DNA"/>
</dbReference>
<evidence type="ECO:0000256" key="2">
    <source>
        <dbReference type="ARBA" id="ARBA00014783"/>
    </source>
</evidence>
<evidence type="ECO:0000256" key="4">
    <source>
        <dbReference type="ARBA" id="ARBA00022553"/>
    </source>
</evidence>
<dbReference type="AlphaFoldDB" id="A0A075QYE7"/>
<evidence type="ECO:0000256" key="10">
    <source>
        <dbReference type="ARBA" id="ARBA00030956"/>
    </source>
</evidence>
<dbReference type="PANTHER" id="PTHR30181">
    <property type="entry name" value="MANNITOL PERMEASE IIC COMPONENT"/>
    <property type="match status" value="1"/>
</dbReference>
<dbReference type="SUPFAM" id="SSF55804">
    <property type="entry name" value="Phoshotransferase/anion transport protein"/>
    <property type="match status" value="1"/>
</dbReference>
<dbReference type="PROSITE" id="PS51094">
    <property type="entry name" value="PTS_EIIA_TYPE_2"/>
    <property type="match status" value="1"/>
</dbReference>
<comment type="function">
    <text evidence="1">The phosphoenolpyruvate-dependent sugar phosphotransferase system (sugar PTS), a major carbohydrate active transport system, catalyzes the phosphorylation of incoming sugar substrates concomitantly with their translocation across the cell membrane. The enzyme II CmtAB PTS system is involved in D-mannitol transport.</text>
</comment>
<evidence type="ECO:0000256" key="11">
    <source>
        <dbReference type="ARBA" id="ARBA00030962"/>
    </source>
</evidence>
<dbReference type="GO" id="GO:0016301">
    <property type="term" value="F:kinase activity"/>
    <property type="evidence" value="ECO:0007669"/>
    <property type="project" value="UniProtKB-KW"/>
</dbReference>
<gene>
    <name evidence="13" type="ORF">BRLA_c010370</name>
</gene>
<dbReference type="STRING" id="1042163.BRLA_c010370"/>
<dbReference type="eggNOG" id="COG4668">
    <property type="taxonomic scope" value="Bacteria"/>
</dbReference>
<dbReference type="Gene3D" id="3.40.930.10">
    <property type="entry name" value="Mannitol-specific EII, Chain A"/>
    <property type="match status" value="1"/>
</dbReference>
<feature type="domain" description="PTS EIIA type-2" evidence="12">
    <location>
        <begin position="1"/>
        <end position="139"/>
    </location>
</feature>
<dbReference type="KEGG" id="blr:BRLA_c010370"/>
<dbReference type="Pfam" id="PF00359">
    <property type="entry name" value="PTS_EIIA_2"/>
    <property type="match status" value="1"/>
</dbReference>
<dbReference type="GO" id="GO:0090563">
    <property type="term" value="F:protein-phosphocysteine-sugar phosphotransferase activity"/>
    <property type="evidence" value="ECO:0007669"/>
    <property type="project" value="TreeGrafter"/>
</dbReference>
<evidence type="ECO:0000256" key="8">
    <source>
        <dbReference type="ARBA" id="ARBA00022777"/>
    </source>
</evidence>
<protein>
    <recommendedName>
        <fullName evidence="2">Mannitol-specific phosphotransferase enzyme IIA component</fullName>
    </recommendedName>
    <alternativeName>
        <fullName evidence="10">EIIA</fullName>
    </alternativeName>
    <alternativeName>
        <fullName evidence="11">EIII</fullName>
    </alternativeName>
    <alternativeName>
        <fullName evidence="9">PTS system mannitol-specific EIIA component</fullName>
    </alternativeName>
</protein>
<evidence type="ECO:0000313" key="13">
    <source>
        <dbReference type="EMBL" id="AIG25377.1"/>
    </source>
</evidence>
<dbReference type="RefSeq" id="WP_003335097.1">
    <property type="nucleotide sequence ID" value="NZ_CP007806.1"/>
</dbReference>
<dbReference type="PANTHER" id="PTHR30181:SF2">
    <property type="entry name" value="PTS SYSTEM MANNITOL-SPECIFIC EIICBA COMPONENT"/>
    <property type="match status" value="1"/>
</dbReference>
<accession>A0A075QYE7</accession>
<name>A0A075QYE7_BRELA</name>